<proteinExistence type="predicted"/>
<protein>
    <submittedName>
        <fullName evidence="2">Uncharacterized protein</fullName>
    </submittedName>
</protein>
<keyword evidence="1" id="KW-0472">Membrane</keyword>
<organism evidence="2">
    <name type="scientific">Cucumis melo</name>
    <name type="common">Muskmelon</name>
    <dbReference type="NCBI Taxonomy" id="3656"/>
    <lineage>
        <taxon>Eukaryota</taxon>
        <taxon>Viridiplantae</taxon>
        <taxon>Streptophyta</taxon>
        <taxon>Embryophyta</taxon>
        <taxon>Tracheophyta</taxon>
        <taxon>Spermatophyta</taxon>
        <taxon>Magnoliopsida</taxon>
        <taxon>eudicotyledons</taxon>
        <taxon>Gunneridae</taxon>
        <taxon>Pentapetalae</taxon>
        <taxon>rosids</taxon>
        <taxon>fabids</taxon>
        <taxon>Cucurbitales</taxon>
        <taxon>Cucurbitaceae</taxon>
        <taxon>Benincaseae</taxon>
        <taxon>Cucumis</taxon>
    </lineage>
</organism>
<sequence length="96" mass="10811">MLFSCCPAGSMRCGILEDFLALKLREEEERHLRLSRDFGAERGRDRRSENLSLGNDQGPSNGCAFLSVIVVLLFLFMKGMNLKIGFTPRSRLEGKT</sequence>
<accession>A0A9I9E7R1</accession>
<keyword evidence="1" id="KW-0812">Transmembrane</keyword>
<keyword evidence="1" id="KW-1133">Transmembrane helix</keyword>
<dbReference type="Gramene" id="MELO3C029969.2.1">
    <property type="protein sequence ID" value="MELO3C029969.2.1"/>
    <property type="gene ID" value="MELO3C029969.2"/>
</dbReference>
<feature type="transmembrane region" description="Helical" evidence="1">
    <location>
        <begin position="58"/>
        <end position="77"/>
    </location>
</feature>
<dbReference type="AlphaFoldDB" id="A0A9I9E7R1"/>
<name>A0A9I9E7R1_CUCME</name>
<evidence type="ECO:0000313" key="2">
    <source>
        <dbReference type="EnsemblPlants" id="MELO3C029969.2.1"/>
    </source>
</evidence>
<dbReference type="EnsemblPlants" id="MELO3C029969.2.1">
    <property type="protein sequence ID" value="MELO3C029969.2.1"/>
    <property type="gene ID" value="MELO3C029969.2"/>
</dbReference>
<reference evidence="2" key="1">
    <citation type="submission" date="2023-03" db="UniProtKB">
        <authorList>
            <consortium name="EnsemblPlants"/>
        </authorList>
    </citation>
    <scope>IDENTIFICATION</scope>
</reference>
<evidence type="ECO:0000256" key="1">
    <source>
        <dbReference type="SAM" id="Phobius"/>
    </source>
</evidence>